<evidence type="ECO:0000256" key="2">
    <source>
        <dbReference type="ARBA" id="ARBA00023210"/>
    </source>
</evidence>
<keyword evidence="3 5" id="KW-0131">Cell cycle</keyword>
<comment type="subunit">
    <text evidence="4 5">Interacts with MinD and FtsZ.</text>
</comment>
<dbReference type="RefSeq" id="WP_094367798.1">
    <property type="nucleotide sequence ID" value="NZ_NOJY02000001.1"/>
</dbReference>
<reference evidence="7 8" key="1">
    <citation type="journal article" date="2017" name="Genome Announc.">
        <title>Draft Genome Sequence of Romboutsia weinsteinii sp. nov. Strain CCRI-19649(T) Isolated from Surface Water.</title>
        <authorList>
            <person name="Maheux A.F."/>
            <person name="Boudreau D.K."/>
            <person name="Berube E."/>
            <person name="Boissinot M."/>
            <person name="Cantin P."/>
            <person name="Raymond F."/>
            <person name="Corbeil J."/>
            <person name="Omar R.F."/>
            <person name="Bergeron M.G."/>
        </authorList>
    </citation>
    <scope>NUCLEOTIDE SEQUENCE [LARGE SCALE GENOMIC DNA]</scope>
    <source>
        <strain evidence="7 8">CCRI-19649</strain>
    </source>
</reference>
<protein>
    <recommendedName>
        <fullName evidence="5">Probable septum site-determining protein MinC</fullName>
    </recommendedName>
</protein>
<dbReference type="InterPro" id="IPR036145">
    <property type="entry name" value="MinC_C_sf"/>
</dbReference>
<evidence type="ECO:0000313" key="7">
    <source>
        <dbReference type="EMBL" id="RDY29637.1"/>
    </source>
</evidence>
<dbReference type="EMBL" id="NOJY02000001">
    <property type="protein sequence ID" value="RDY29637.1"/>
    <property type="molecule type" value="Genomic_DNA"/>
</dbReference>
<evidence type="ECO:0000256" key="5">
    <source>
        <dbReference type="HAMAP-Rule" id="MF_00267"/>
    </source>
</evidence>
<sequence length="228" mass="25405">MSLKDFETQELVEFKGNKRGIIVNIKKRVPFDVLKQNIIDKIESSVGFFNGAKIYSINCDYLSDIQIMEIKHDITTRFDVEFIEEQVESNTIIDFRTKYVNNLRSGECIEFEGDVVVMADMKPGSQITSSLNTVIMGDINSGARVMAGGNVIVMGVVKGFIHAGANGNNQAYVVARNLNSKVLQIADNIAEAPDDDNNYEKEKDTIPEIAFVSNGRIVIESYLPKVIK</sequence>
<gene>
    <name evidence="5" type="primary">minC</name>
    <name evidence="7" type="ORF">CHL78_000250</name>
</gene>
<organism evidence="7 8">
    <name type="scientific">Romboutsia weinsteinii</name>
    <dbReference type="NCBI Taxonomy" id="2020949"/>
    <lineage>
        <taxon>Bacteria</taxon>
        <taxon>Bacillati</taxon>
        <taxon>Bacillota</taxon>
        <taxon>Clostridia</taxon>
        <taxon>Peptostreptococcales</taxon>
        <taxon>Peptostreptococcaceae</taxon>
        <taxon>Romboutsia</taxon>
    </lineage>
</organism>
<dbReference type="PANTHER" id="PTHR34108:SF1">
    <property type="entry name" value="SEPTUM SITE-DETERMINING PROTEIN MINC"/>
    <property type="match status" value="1"/>
</dbReference>
<dbReference type="SUPFAM" id="SSF63848">
    <property type="entry name" value="Cell-division inhibitor MinC, C-terminal domain"/>
    <property type="match status" value="2"/>
</dbReference>
<proteinExistence type="inferred from homology"/>
<evidence type="ECO:0000259" key="6">
    <source>
        <dbReference type="Pfam" id="PF03775"/>
    </source>
</evidence>
<dbReference type="GO" id="GO:0000917">
    <property type="term" value="P:division septum assembly"/>
    <property type="evidence" value="ECO:0007669"/>
    <property type="project" value="UniProtKB-KW"/>
</dbReference>
<dbReference type="InterPro" id="IPR005526">
    <property type="entry name" value="Septum_form_inhib_MinC_C"/>
</dbReference>
<evidence type="ECO:0000313" key="8">
    <source>
        <dbReference type="Proteomes" id="UP000215694"/>
    </source>
</evidence>
<dbReference type="InterPro" id="IPR013033">
    <property type="entry name" value="MinC"/>
</dbReference>
<dbReference type="Pfam" id="PF03775">
    <property type="entry name" value="MinC_C"/>
    <property type="match status" value="1"/>
</dbReference>
<dbReference type="OrthoDB" id="9790810at2"/>
<keyword evidence="8" id="KW-1185">Reference proteome</keyword>
<dbReference type="GO" id="GO:1901891">
    <property type="term" value="P:regulation of cell septum assembly"/>
    <property type="evidence" value="ECO:0007669"/>
    <property type="project" value="InterPro"/>
</dbReference>
<dbReference type="Gene3D" id="2.160.20.70">
    <property type="match status" value="2"/>
</dbReference>
<dbReference type="AlphaFoldDB" id="A0A371JAF7"/>
<comment type="caution">
    <text evidence="7">The sequence shown here is derived from an EMBL/GenBank/DDBJ whole genome shotgun (WGS) entry which is preliminary data.</text>
</comment>
<dbReference type="InterPro" id="IPR016098">
    <property type="entry name" value="CAP/MinC_C"/>
</dbReference>
<dbReference type="HAMAP" id="MF_00267">
    <property type="entry name" value="MinC"/>
    <property type="match status" value="1"/>
</dbReference>
<dbReference type="Proteomes" id="UP000215694">
    <property type="component" value="Unassembled WGS sequence"/>
</dbReference>
<name>A0A371JAF7_9FIRM</name>
<evidence type="ECO:0000256" key="1">
    <source>
        <dbReference type="ARBA" id="ARBA00022618"/>
    </source>
</evidence>
<keyword evidence="1 5" id="KW-0132">Cell division</keyword>
<dbReference type="GO" id="GO:0000902">
    <property type="term" value="P:cell morphogenesis"/>
    <property type="evidence" value="ECO:0007669"/>
    <property type="project" value="InterPro"/>
</dbReference>
<feature type="domain" description="Septum formation inhibitor MinC C-terminal" evidence="6">
    <location>
        <begin position="124"/>
        <end position="220"/>
    </location>
</feature>
<comment type="function">
    <text evidence="5">Cell division inhibitor that blocks the formation of polar Z ring septums. Rapidly oscillates between the poles of the cell to destabilize FtsZ filaments that have formed before they mature into polar Z rings. Prevents FtsZ polymerization.</text>
</comment>
<accession>A0A371JAF7</accession>
<keyword evidence="2 5" id="KW-0717">Septation</keyword>
<comment type="similarity">
    <text evidence="5">Belongs to the MinC family.</text>
</comment>
<evidence type="ECO:0000256" key="4">
    <source>
        <dbReference type="ARBA" id="ARBA00046874"/>
    </source>
</evidence>
<evidence type="ECO:0000256" key="3">
    <source>
        <dbReference type="ARBA" id="ARBA00023306"/>
    </source>
</evidence>
<dbReference type="PANTHER" id="PTHR34108">
    <property type="entry name" value="SEPTUM SITE-DETERMINING PROTEIN MINC"/>
    <property type="match status" value="1"/>
</dbReference>